<feature type="region of interest" description="Disordered" evidence="1">
    <location>
        <begin position="91"/>
        <end position="155"/>
    </location>
</feature>
<dbReference type="InterPro" id="IPR012340">
    <property type="entry name" value="NA-bd_OB-fold"/>
</dbReference>
<dbReference type="CDD" id="cd04458">
    <property type="entry name" value="CSP_CDS"/>
    <property type="match status" value="1"/>
</dbReference>
<name>A0A7S0TFL5_9EUKA</name>
<sequence>MANKKLKACRRVELGPGTGVIGSLFDDKGFGFIINDNQDLDDVFFHYSEYPAHREIHVGAQVSFSCEKNTKTNKFKAVQIKIIKDVDGASIGAKSKDGHRRGRMPYPAHHTPAHHTPAHHANAMHVSQTHTVPSHPHNPVNVSATASAASPDKHVANTAADAPKLGCFKLVKKDVTQRPMYVPVFPLCELWRTGKQFV</sequence>
<evidence type="ECO:0000313" key="3">
    <source>
        <dbReference type="EMBL" id="CAD8732771.1"/>
    </source>
</evidence>
<evidence type="ECO:0000259" key="2">
    <source>
        <dbReference type="PROSITE" id="PS51857"/>
    </source>
</evidence>
<dbReference type="SUPFAM" id="SSF50249">
    <property type="entry name" value="Nucleic acid-binding proteins"/>
    <property type="match status" value="1"/>
</dbReference>
<reference evidence="3" key="1">
    <citation type="submission" date="2021-01" db="EMBL/GenBank/DDBJ databases">
        <authorList>
            <person name="Corre E."/>
            <person name="Pelletier E."/>
            <person name="Niang G."/>
            <person name="Scheremetjew M."/>
            <person name="Finn R."/>
            <person name="Kale V."/>
            <person name="Holt S."/>
            <person name="Cochrane G."/>
            <person name="Meng A."/>
            <person name="Brown T."/>
            <person name="Cohen L."/>
        </authorList>
    </citation>
    <scope>NUCLEOTIDE SEQUENCE</scope>
</reference>
<dbReference type="GO" id="GO:0003676">
    <property type="term" value="F:nucleic acid binding"/>
    <property type="evidence" value="ECO:0007669"/>
    <property type="project" value="InterPro"/>
</dbReference>
<evidence type="ECO:0000256" key="1">
    <source>
        <dbReference type="SAM" id="MobiDB-lite"/>
    </source>
</evidence>
<dbReference type="AlphaFoldDB" id="A0A7S0TFL5"/>
<protein>
    <recommendedName>
        <fullName evidence="2">CSD domain-containing protein</fullName>
    </recommendedName>
</protein>
<dbReference type="InterPro" id="IPR002059">
    <property type="entry name" value="CSP_DNA-bd"/>
</dbReference>
<proteinExistence type="predicted"/>
<organism evidence="3">
    <name type="scientific">Elphidium margaritaceum</name>
    <dbReference type="NCBI Taxonomy" id="933848"/>
    <lineage>
        <taxon>Eukaryota</taxon>
        <taxon>Sar</taxon>
        <taxon>Rhizaria</taxon>
        <taxon>Retaria</taxon>
        <taxon>Foraminifera</taxon>
        <taxon>Rotaliida</taxon>
        <taxon>Elphidiidae</taxon>
        <taxon>Elphidium</taxon>
    </lineage>
</organism>
<feature type="domain" description="CSD" evidence="2">
    <location>
        <begin position="16"/>
        <end position="82"/>
    </location>
</feature>
<gene>
    <name evidence="3" type="ORF">EMAR1385_LOCUS1652</name>
</gene>
<dbReference type="PROSITE" id="PS51857">
    <property type="entry name" value="CSD_2"/>
    <property type="match status" value="1"/>
</dbReference>
<dbReference type="Pfam" id="PF00313">
    <property type="entry name" value="CSD"/>
    <property type="match status" value="1"/>
</dbReference>
<dbReference type="EMBL" id="HBFI01002342">
    <property type="protein sequence ID" value="CAD8732771.1"/>
    <property type="molecule type" value="Transcribed_RNA"/>
</dbReference>
<dbReference type="InterPro" id="IPR011129">
    <property type="entry name" value="CSD"/>
</dbReference>
<dbReference type="SMART" id="SM00357">
    <property type="entry name" value="CSP"/>
    <property type="match status" value="1"/>
</dbReference>
<accession>A0A7S0TFL5</accession>
<dbReference type="Gene3D" id="2.40.50.140">
    <property type="entry name" value="Nucleic acid-binding proteins"/>
    <property type="match status" value="1"/>
</dbReference>